<feature type="transmembrane region" description="Helical" evidence="6">
    <location>
        <begin position="188"/>
        <end position="208"/>
    </location>
</feature>
<evidence type="ECO:0000256" key="3">
    <source>
        <dbReference type="ARBA" id="ARBA00022692"/>
    </source>
</evidence>
<reference evidence="7 8" key="1">
    <citation type="submission" date="2020-11" db="EMBL/GenBank/DDBJ databases">
        <authorList>
            <person name="Peeters C."/>
        </authorList>
    </citation>
    <scope>NUCLEOTIDE SEQUENCE [LARGE SCALE GENOMIC DNA]</scope>
    <source>
        <strain evidence="7 8">LMG 8286</strain>
    </source>
</reference>
<accession>A0ABM8Q1W3</accession>
<feature type="transmembrane region" description="Helical" evidence="6">
    <location>
        <begin position="40"/>
        <end position="61"/>
    </location>
</feature>
<evidence type="ECO:0000256" key="6">
    <source>
        <dbReference type="SAM" id="Phobius"/>
    </source>
</evidence>
<dbReference type="InterPro" id="IPR001123">
    <property type="entry name" value="LeuE-type"/>
</dbReference>
<sequence length="213" mass="23858">MEFYTLLPLMLAHFIALIVPGPDVFLILRTSLAHGFKQSVFACLGVGAGIVIWVFLTAFGLKTIFLNFPSLRIALMVFSICYLSYLSFLLFKSVKTKNDTKIETKDSSSHSAWHFFLVGFLTNLSNPKAILYFASIFSRFVDKANSLTQVAILVAVISIESMLCFILLGKIFSAKKAREAFLRRQNILDGICAAIFGFFAILILIDLIREILH</sequence>
<feature type="transmembrane region" description="Helical" evidence="6">
    <location>
        <begin position="73"/>
        <end position="91"/>
    </location>
</feature>
<evidence type="ECO:0000256" key="5">
    <source>
        <dbReference type="ARBA" id="ARBA00023136"/>
    </source>
</evidence>
<dbReference type="EMBL" id="CAJHOE010000001">
    <property type="protein sequence ID" value="CAD7286837.1"/>
    <property type="molecule type" value="Genomic_DNA"/>
</dbReference>
<feature type="transmembrane region" description="Helical" evidence="6">
    <location>
        <begin position="112"/>
        <end position="134"/>
    </location>
</feature>
<dbReference type="PANTHER" id="PTHR30086">
    <property type="entry name" value="ARGININE EXPORTER PROTEIN ARGO"/>
    <property type="match status" value="1"/>
</dbReference>
<proteinExistence type="predicted"/>
<dbReference type="Pfam" id="PF01810">
    <property type="entry name" value="LysE"/>
    <property type="match status" value="1"/>
</dbReference>
<keyword evidence="3 6" id="KW-0812">Transmembrane</keyword>
<keyword evidence="2" id="KW-1003">Cell membrane</keyword>
<evidence type="ECO:0000256" key="1">
    <source>
        <dbReference type="ARBA" id="ARBA00004651"/>
    </source>
</evidence>
<organism evidence="7 8">
    <name type="scientific">Campylobacter suis</name>
    <dbReference type="NCBI Taxonomy" id="2790657"/>
    <lineage>
        <taxon>Bacteria</taxon>
        <taxon>Pseudomonadati</taxon>
        <taxon>Campylobacterota</taxon>
        <taxon>Epsilonproteobacteria</taxon>
        <taxon>Campylobacterales</taxon>
        <taxon>Campylobacteraceae</taxon>
        <taxon>Campylobacter</taxon>
    </lineage>
</organism>
<evidence type="ECO:0000313" key="7">
    <source>
        <dbReference type="EMBL" id="CAD7286837.1"/>
    </source>
</evidence>
<dbReference type="RefSeq" id="WP_230056344.1">
    <property type="nucleotide sequence ID" value="NZ_CAJHOE010000001.1"/>
</dbReference>
<gene>
    <name evidence="7" type="primary">rhtC</name>
    <name evidence="7" type="ORF">LMG8286_00562</name>
</gene>
<name>A0ABM8Q1W3_9BACT</name>
<keyword evidence="5 6" id="KW-0472">Membrane</keyword>
<evidence type="ECO:0000313" key="8">
    <source>
        <dbReference type="Proteomes" id="UP000789359"/>
    </source>
</evidence>
<dbReference type="Proteomes" id="UP000789359">
    <property type="component" value="Unassembled WGS sequence"/>
</dbReference>
<keyword evidence="8" id="KW-1185">Reference proteome</keyword>
<protein>
    <submittedName>
        <fullName evidence="7">Threonine efflux protein</fullName>
    </submittedName>
</protein>
<evidence type="ECO:0000256" key="2">
    <source>
        <dbReference type="ARBA" id="ARBA00022475"/>
    </source>
</evidence>
<feature type="transmembrane region" description="Helical" evidence="6">
    <location>
        <begin position="6"/>
        <end position="28"/>
    </location>
</feature>
<dbReference type="PANTHER" id="PTHR30086:SF19">
    <property type="entry name" value="THREONINE EFFLUX PROTEIN"/>
    <property type="match status" value="1"/>
</dbReference>
<evidence type="ECO:0000256" key="4">
    <source>
        <dbReference type="ARBA" id="ARBA00022989"/>
    </source>
</evidence>
<keyword evidence="4 6" id="KW-1133">Transmembrane helix</keyword>
<feature type="transmembrane region" description="Helical" evidence="6">
    <location>
        <begin position="146"/>
        <end position="168"/>
    </location>
</feature>
<comment type="caution">
    <text evidence="7">The sequence shown here is derived from an EMBL/GenBank/DDBJ whole genome shotgun (WGS) entry which is preliminary data.</text>
</comment>
<comment type="subcellular location">
    <subcellularLocation>
        <location evidence="1">Cell membrane</location>
        <topology evidence="1">Multi-pass membrane protein</topology>
    </subcellularLocation>
</comment>